<keyword evidence="2" id="KW-1185">Reference proteome</keyword>
<reference evidence="1" key="1">
    <citation type="submission" date="2023-03" db="EMBL/GenBank/DDBJ databases">
        <title>Massive genome expansion in bonnet fungi (Mycena s.s.) driven by repeated elements and novel gene families across ecological guilds.</title>
        <authorList>
            <consortium name="Lawrence Berkeley National Laboratory"/>
            <person name="Harder C.B."/>
            <person name="Miyauchi S."/>
            <person name="Viragh M."/>
            <person name="Kuo A."/>
            <person name="Thoen E."/>
            <person name="Andreopoulos B."/>
            <person name="Lu D."/>
            <person name="Skrede I."/>
            <person name="Drula E."/>
            <person name="Henrissat B."/>
            <person name="Morin E."/>
            <person name="Kohler A."/>
            <person name="Barry K."/>
            <person name="LaButti K."/>
            <person name="Morin E."/>
            <person name="Salamov A."/>
            <person name="Lipzen A."/>
            <person name="Mereny Z."/>
            <person name="Hegedus B."/>
            <person name="Baldrian P."/>
            <person name="Stursova M."/>
            <person name="Weitz H."/>
            <person name="Taylor A."/>
            <person name="Grigoriev I.V."/>
            <person name="Nagy L.G."/>
            <person name="Martin F."/>
            <person name="Kauserud H."/>
        </authorList>
    </citation>
    <scope>NUCLEOTIDE SEQUENCE</scope>
    <source>
        <strain evidence="1">9284</strain>
    </source>
</reference>
<accession>A0AAD7FV81</accession>
<evidence type="ECO:0000313" key="2">
    <source>
        <dbReference type="Proteomes" id="UP001221142"/>
    </source>
</evidence>
<dbReference type="Proteomes" id="UP001221142">
    <property type="component" value="Unassembled WGS sequence"/>
</dbReference>
<comment type="caution">
    <text evidence="1">The sequence shown here is derived from an EMBL/GenBank/DDBJ whole genome shotgun (WGS) entry which is preliminary data.</text>
</comment>
<organism evidence="1 2">
    <name type="scientific">Roridomyces roridus</name>
    <dbReference type="NCBI Taxonomy" id="1738132"/>
    <lineage>
        <taxon>Eukaryota</taxon>
        <taxon>Fungi</taxon>
        <taxon>Dikarya</taxon>
        <taxon>Basidiomycota</taxon>
        <taxon>Agaricomycotina</taxon>
        <taxon>Agaricomycetes</taxon>
        <taxon>Agaricomycetidae</taxon>
        <taxon>Agaricales</taxon>
        <taxon>Marasmiineae</taxon>
        <taxon>Mycenaceae</taxon>
        <taxon>Roridomyces</taxon>
    </lineage>
</organism>
<proteinExistence type="predicted"/>
<evidence type="ECO:0000313" key="1">
    <source>
        <dbReference type="EMBL" id="KAJ7639047.1"/>
    </source>
</evidence>
<sequence length="377" mass="41291">MSERPYNSDDLIRLKRGDLVKLVQHQQDLWPVHRLGKFQSHKTNVKNMKEALLCPGSRFTTDKPILQVERAAAAAATAVSSHPSVSSLPNSTLLSSLPAAGAYRLKLLIDDVRSMEKIKVSQEIQVPVQVNLPGNLQASSENVWKALQESISAIKGPAHIGIEDPQSAGYTIYFAILLGPEEPTELNAVWLTIPQNGCLNLIVSSVDGVPAKRPRSPSTPGSQRETPVASVKKVKSEANALSAGELLWIMQAAESTPGFNEFKQNQHRRLSNAERVKQWHFAASFSSKYYKRNWPANMELSGGKTIKKNTIEAALGMKTTMLSQAINMARIVGVYTQGPHSSAEVAERVSSSDTHPTASSDLVSFLTQWEKDHPLVV</sequence>
<dbReference type="EMBL" id="JARKIF010000005">
    <property type="protein sequence ID" value="KAJ7639047.1"/>
    <property type="molecule type" value="Genomic_DNA"/>
</dbReference>
<dbReference type="AlphaFoldDB" id="A0AAD7FV81"/>
<gene>
    <name evidence="1" type="ORF">FB45DRAFT_904573</name>
</gene>
<name>A0AAD7FV81_9AGAR</name>
<protein>
    <submittedName>
        <fullName evidence="1">Uncharacterized protein</fullName>
    </submittedName>
</protein>